<dbReference type="PROSITE" id="PS50082">
    <property type="entry name" value="WD_REPEATS_2"/>
    <property type="match status" value="5"/>
</dbReference>
<dbReference type="CDD" id="cd00200">
    <property type="entry name" value="WD40"/>
    <property type="match status" value="1"/>
</dbReference>
<evidence type="ECO:0000259" key="4">
    <source>
        <dbReference type="Pfam" id="PF12894"/>
    </source>
</evidence>
<protein>
    <submittedName>
        <fullName evidence="5">PQQ-binding-like beta-propeller repeat protein</fullName>
    </submittedName>
</protein>
<dbReference type="InterPro" id="IPR020472">
    <property type="entry name" value="WD40_PAC1"/>
</dbReference>
<name>A0AB39QBY8_9ACTN</name>
<evidence type="ECO:0000256" key="1">
    <source>
        <dbReference type="ARBA" id="ARBA00022574"/>
    </source>
</evidence>
<dbReference type="PROSITE" id="PS00678">
    <property type="entry name" value="WD_REPEATS_1"/>
    <property type="match status" value="1"/>
</dbReference>
<organism evidence="5">
    <name type="scientific">Streptomyces sp. R28</name>
    <dbReference type="NCBI Taxonomy" id="3238628"/>
    <lineage>
        <taxon>Bacteria</taxon>
        <taxon>Bacillati</taxon>
        <taxon>Actinomycetota</taxon>
        <taxon>Actinomycetes</taxon>
        <taxon>Kitasatosporales</taxon>
        <taxon>Streptomycetaceae</taxon>
        <taxon>Streptomyces</taxon>
    </lineage>
</organism>
<dbReference type="Pfam" id="PF00400">
    <property type="entry name" value="WD40"/>
    <property type="match status" value="3"/>
</dbReference>
<dbReference type="PRINTS" id="PR00320">
    <property type="entry name" value="GPROTEINBRPT"/>
</dbReference>
<feature type="repeat" description="WD" evidence="3">
    <location>
        <begin position="524"/>
        <end position="565"/>
    </location>
</feature>
<dbReference type="AlphaFoldDB" id="A0AB39QBY8"/>
<feature type="repeat" description="WD" evidence="3">
    <location>
        <begin position="483"/>
        <end position="524"/>
    </location>
</feature>
<dbReference type="Gene3D" id="2.130.10.10">
    <property type="entry name" value="YVTN repeat-like/Quinoprotein amine dehydrogenase"/>
    <property type="match status" value="3"/>
</dbReference>
<dbReference type="PANTHER" id="PTHR19879:SF9">
    <property type="entry name" value="TRANSCRIPTION INITIATION FACTOR TFIID SUBUNIT 5"/>
    <property type="match status" value="1"/>
</dbReference>
<evidence type="ECO:0000313" key="5">
    <source>
        <dbReference type="EMBL" id="XDQ40321.1"/>
    </source>
</evidence>
<dbReference type="RefSeq" id="WP_369175030.1">
    <property type="nucleotide sequence ID" value="NZ_CP163439.1"/>
</dbReference>
<dbReference type="PANTHER" id="PTHR19879">
    <property type="entry name" value="TRANSCRIPTION INITIATION FACTOR TFIID"/>
    <property type="match status" value="1"/>
</dbReference>
<dbReference type="InterPro" id="IPR024977">
    <property type="entry name" value="Apc4-like_WD40_dom"/>
</dbReference>
<dbReference type="InterPro" id="IPR001680">
    <property type="entry name" value="WD40_rpt"/>
</dbReference>
<keyword evidence="2" id="KW-0677">Repeat</keyword>
<evidence type="ECO:0000256" key="3">
    <source>
        <dbReference type="PROSITE-ProRule" id="PRU00221"/>
    </source>
</evidence>
<dbReference type="InterPro" id="IPR011047">
    <property type="entry name" value="Quinoprotein_ADH-like_sf"/>
</dbReference>
<dbReference type="SMART" id="SM00320">
    <property type="entry name" value="WD40"/>
    <property type="match status" value="7"/>
</dbReference>
<dbReference type="Pfam" id="PF12894">
    <property type="entry name" value="ANAPC4_WD40"/>
    <property type="match status" value="1"/>
</dbReference>
<feature type="domain" description="Anaphase-promoting complex subunit 4-like WD40" evidence="4">
    <location>
        <begin position="140"/>
        <end position="223"/>
    </location>
</feature>
<dbReference type="EMBL" id="CP163439">
    <property type="protein sequence ID" value="XDQ40321.1"/>
    <property type="molecule type" value="Genomic_DNA"/>
</dbReference>
<accession>A0AB39QBY8</accession>
<dbReference type="PROSITE" id="PS50294">
    <property type="entry name" value="WD_REPEATS_REGION"/>
    <property type="match status" value="4"/>
</dbReference>
<dbReference type="InterPro" id="IPR015943">
    <property type="entry name" value="WD40/YVTN_repeat-like_dom_sf"/>
</dbReference>
<proteinExistence type="predicted"/>
<feature type="repeat" description="WD" evidence="3">
    <location>
        <begin position="223"/>
        <end position="264"/>
    </location>
</feature>
<reference evidence="5" key="1">
    <citation type="submission" date="2024-07" db="EMBL/GenBank/DDBJ databases">
        <authorList>
            <person name="Yu S.T."/>
        </authorList>
    </citation>
    <scope>NUCLEOTIDE SEQUENCE</scope>
    <source>
        <strain evidence="5">R28</strain>
    </source>
</reference>
<dbReference type="SUPFAM" id="SSF50998">
    <property type="entry name" value="Quinoprotein alcohol dehydrogenase-like"/>
    <property type="match status" value="2"/>
</dbReference>
<feature type="repeat" description="WD" evidence="3">
    <location>
        <begin position="566"/>
        <end position="600"/>
    </location>
</feature>
<evidence type="ECO:0000256" key="2">
    <source>
        <dbReference type="ARBA" id="ARBA00022737"/>
    </source>
</evidence>
<sequence>MALSRDGRTLATASGKDADEVRLWNLVSREQRTLHIGADPTPATNRATTNDESEYRTTALAFDDSGGTMAVGEPNRVRLLDMRDGHQKLSITLGSGSSPREIRFTADNTLTTVDSEGLVTTWNLKTHKPLDSVSATAPAKWPPTSDLVLTAAPDGRTVAASSPGQGVVVLDRETGRKRTIADQDDDPVRSVALTEDGDTLATGGKSGRIRLISVRTGKVTATLRGPSVAVRALAFAPEGDALAALTDDRAVKLWDVPNRKLRSSFASGHTRSDDYRIAFRPDGRTVVTSDYSEVRVWNLDQLQPYAHPKRSEQLGGPELGLAFSPDGAGLLGVGTKEAQVWDAGTGDVHDSYSGTHALLGTAAYDREGRPLTVVDDEDGWAVLDIATLKALSAREPDTSDQRVVHEVALSPDGSTVALRRGNDLSVLDTDRGELKSSPRLSEGSRQLDNLLLSRDGTTLAAQTSSTVVVWDTATGDLQTSLEAPNSTAPIKPLVFSPDGSVLVTGSDDGPLRLWDTVSGRLDATLEGSDGVTAAAYSPDGRFLATGGPSGSVRLWETATNRTRRVLTGAPGPVASLAFAPDGGRLAVGGEDGGVELWRLSLPEPEEAIERICWAVGRDFTDKERAEYLPDPDTPPPCA</sequence>
<gene>
    <name evidence="5" type="ORF">AB5J49_03435</name>
</gene>
<keyword evidence="1 3" id="KW-0853">WD repeat</keyword>
<feature type="repeat" description="WD" evidence="3">
    <location>
        <begin position="181"/>
        <end position="222"/>
    </location>
</feature>
<dbReference type="InterPro" id="IPR019775">
    <property type="entry name" value="WD40_repeat_CS"/>
</dbReference>